<dbReference type="EMBL" id="JXAK01000007">
    <property type="protein sequence ID" value="KIL41678.1"/>
    <property type="molecule type" value="Genomic_DNA"/>
</dbReference>
<sequence length="124" mass="12795">MRRAGMFIGLTVAAVLAISGCGNKEAAAGASNAASGTAAKTITVNAKNFEFEPKQIKVAKGDTVTITLNNTQGIHAMKINGYNKEIQGGKSVTFVADKAGEFKLECAVFCGQGHADMTGSLIVQ</sequence>
<evidence type="ECO:0000256" key="1">
    <source>
        <dbReference type="ARBA" id="ARBA00004196"/>
    </source>
</evidence>
<proteinExistence type="predicted"/>
<dbReference type="PANTHER" id="PTHR42838">
    <property type="entry name" value="CYTOCHROME C OXIDASE SUBUNIT II"/>
    <property type="match status" value="1"/>
</dbReference>
<dbReference type="SUPFAM" id="SSF49503">
    <property type="entry name" value="Cupredoxins"/>
    <property type="match status" value="1"/>
</dbReference>
<comment type="subcellular location">
    <subcellularLocation>
        <location evidence="1">Cell envelope</location>
    </subcellularLocation>
</comment>
<gene>
    <name evidence="5" type="ORF">SD70_06095</name>
</gene>
<organism evidence="5 6">
    <name type="scientific">Gordoniibacillus kamchatkensis</name>
    <dbReference type="NCBI Taxonomy" id="1590651"/>
    <lineage>
        <taxon>Bacteria</taxon>
        <taxon>Bacillati</taxon>
        <taxon>Bacillota</taxon>
        <taxon>Bacilli</taxon>
        <taxon>Bacillales</taxon>
        <taxon>Paenibacillaceae</taxon>
        <taxon>Gordoniibacillus</taxon>
    </lineage>
</organism>
<evidence type="ECO:0000259" key="4">
    <source>
        <dbReference type="Pfam" id="PF13473"/>
    </source>
</evidence>
<evidence type="ECO:0000256" key="2">
    <source>
        <dbReference type="ARBA" id="ARBA00022723"/>
    </source>
</evidence>
<comment type="caution">
    <text evidence="5">The sequence shown here is derived from an EMBL/GenBank/DDBJ whole genome shotgun (WGS) entry which is preliminary data.</text>
</comment>
<dbReference type="Proteomes" id="UP000031967">
    <property type="component" value="Unassembled WGS sequence"/>
</dbReference>
<keyword evidence="3" id="KW-0186">Copper</keyword>
<evidence type="ECO:0000313" key="5">
    <source>
        <dbReference type="EMBL" id="KIL41678.1"/>
    </source>
</evidence>
<dbReference type="InterPro" id="IPR051403">
    <property type="entry name" value="NosZ/Cyto_c_oxidase_sub2"/>
</dbReference>
<dbReference type="PROSITE" id="PS51257">
    <property type="entry name" value="PROKAR_LIPOPROTEIN"/>
    <property type="match status" value="1"/>
</dbReference>
<dbReference type="PANTHER" id="PTHR42838:SF2">
    <property type="entry name" value="NITROUS-OXIDE REDUCTASE"/>
    <property type="match status" value="1"/>
</dbReference>
<name>A0ABR5ALD0_9BACL</name>
<feature type="domain" description="EfeO-type cupredoxin-like" evidence="4">
    <location>
        <begin position="31"/>
        <end position="123"/>
    </location>
</feature>
<dbReference type="RefSeq" id="WP_041046572.1">
    <property type="nucleotide sequence ID" value="NZ_JXAK01000007.1"/>
</dbReference>
<accession>A0ABR5ALD0</accession>
<dbReference type="Gene3D" id="2.60.40.420">
    <property type="entry name" value="Cupredoxins - blue copper proteins"/>
    <property type="match status" value="1"/>
</dbReference>
<dbReference type="InterPro" id="IPR028096">
    <property type="entry name" value="EfeO_Cupredoxin"/>
</dbReference>
<keyword evidence="2" id="KW-0479">Metal-binding</keyword>
<protein>
    <recommendedName>
        <fullName evidence="4">EfeO-type cupredoxin-like domain-containing protein</fullName>
    </recommendedName>
</protein>
<evidence type="ECO:0000256" key="3">
    <source>
        <dbReference type="ARBA" id="ARBA00023008"/>
    </source>
</evidence>
<keyword evidence="6" id="KW-1185">Reference proteome</keyword>
<reference evidence="5 6" key="1">
    <citation type="submission" date="2014-12" db="EMBL/GenBank/DDBJ databases">
        <title>Draft genome sequence of Paenibacillus kamchatkensis strain B-2647.</title>
        <authorList>
            <person name="Karlyshev A.V."/>
            <person name="Kudryashova E.B."/>
        </authorList>
    </citation>
    <scope>NUCLEOTIDE SEQUENCE [LARGE SCALE GENOMIC DNA]</scope>
    <source>
        <strain evidence="5 6">VKM B-2647</strain>
    </source>
</reference>
<evidence type="ECO:0000313" key="6">
    <source>
        <dbReference type="Proteomes" id="UP000031967"/>
    </source>
</evidence>
<dbReference type="Pfam" id="PF13473">
    <property type="entry name" value="Cupredoxin_1"/>
    <property type="match status" value="1"/>
</dbReference>
<dbReference type="InterPro" id="IPR008972">
    <property type="entry name" value="Cupredoxin"/>
</dbReference>